<dbReference type="EMBL" id="JAINUF010000005">
    <property type="protein sequence ID" value="KAJ8359285.1"/>
    <property type="molecule type" value="Genomic_DNA"/>
</dbReference>
<keyword evidence="4" id="KW-1185">Reference proteome</keyword>
<comment type="caution">
    <text evidence="3">The sequence shown here is derived from an EMBL/GenBank/DDBJ whole genome shotgun (WGS) entry which is preliminary data.</text>
</comment>
<name>A0A9Q1FII5_SYNKA</name>
<feature type="chain" id="PRO_5040250075" description="Secreted protein" evidence="2">
    <location>
        <begin position="31"/>
        <end position="79"/>
    </location>
</feature>
<keyword evidence="2" id="KW-0732">Signal</keyword>
<accession>A0A9Q1FII5</accession>
<gene>
    <name evidence="3" type="ORF">SKAU_G00158100</name>
</gene>
<proteinExistence type="predicted"/>
<evidence type="ECO:0000313" key="3">
    <source>
        <dbReference type="EMBL" id="KAJ8359285.1"/>
    </source>
</evidence>
<evidence type="ECO:0008006" key="5">
    <source>
        <dbReference type="Google" id="ProtNLM"/>
    </source>
</evidence>
<dbReference type="Proteomes" id="UP001152622">
    <property type="component" value="Chromosome 5"/>
</dbReference>
<organism evidence="3 4">
    <name type="scientific">Synaphobranchus kaupii</name>
    <name type="common">Kaup's arrowtooth eel</name>
    <dbReference type="NCBI Taxonomy" id="118154"/>
    <lineage>
        <taxon>Eukaryota</taxon>
        <taxon>Metazoa</taxon>
        <taxon>Chordata</taxon>
        <taxon>Craniata</taxon>
        <taxon>Vertebrata</taxon>
        <taxon>Euteleostomi</taxon>
        <taxon>Actinopterygii</taxon>
        <taxon>Neopterygii</taxon>
        <taxon>Teleostei</taxon>
        <taxon>Anguilliformes</taxon>
        <taxon>Synaphobranchidae</taxon>
        <taxon>Synaphobranchus</taxon>
    </lineage>
</organism>
<feature type="region of interest" description="Disordered" evidence="1">
    <location>
        <begin position="48"/>
        <end position="79"/>
    </location>
</feature>
<feature type="signal peptide" evidence="2">
    <location>
        <begin position="1"/>
        <end position="30"/>
    </location>
</feature>
<protein>
    <recommendedName>
        <fullName evidence="5">Secreted protein</fullName>
    </recommendedName>
</protein>
<dbReference type="AlphaFoldDB" id="A0A9Q1FII5"/>
<evidence type="ECO:0000256" key="2">
    <source>
        <dbReference type="SAM" id="SignalP"/>
    </source>
</evidence>
<sequence>MPTAMASVSKARYAAVSSFFFAVLILRTRAADPPLCLPACHPTCLSQHPSVTRAQPARDTPYPQGPPASPGKGSRLRSL</sequence>
<reference evidence="3" key="1">
    <citation type="journal article" date="2023" name="Science">
        <title>Genome structures resolve the early diversification of teleost fishes.</title>
        <authorList>
            <person name="Parey E."/>
            <person name="Louis A."/>
            <person name="Montfort J."/>
            <person name="Bouchez O."/>
            <person name="Roques C."/>
            <person name="Iampietro C."/>
            <person name="Lluch J."/>
            <person name="Castinel A."/>
            <person name="Donnadieu C."/>
            <person name="Desvignes T."/>
            <person name="Floi Bucao C."/>
            <person name="Jouanno E."/>
            <person name="Wen M."/>
            <person name="Mejri S."/>
            <person name="Dirks R."/>
            <person name="Jansen H."/>
            <person name="Henkel C."/>
            <person name="Chen W.J."/>
            <person name="Zahm M."/>
            <person name="Cabau C."/>
            <person name="Klopp C."/>
            <person name="Thompson A.W."/>
            <person name="Robinson-Rechavi M."/>
            <person name="Braasch I."/>
            <person name="Lecointre G."/>
            <person name="Bobe J."/>
            <person name="Postlethwait J.H."/>
            <person name="Berthelot C."/>
            <person name="Roest Crollius H."/>
            <person name="Guiguen Y."/>
        </authorList>
    </citation>
    <scope>NUCLEOTIDE SEQUENCE</scope>
    <source>
        <strain evidence="3">WJC10195</strain>
    </source>
</reference>
<evidence type="ECO:0000313" key="4">
    <source>
        <dbReference type="Proteomes" id="UP001152622"/>
    </source>
</evidence>
<evidence type="ECO:0000256" key="1">
    <source>
        <dbReference type="SAM" id="MobiDB-lite"/>
    </source>
</evidence>